<dbReference type="EMBL" id="JADILX010000019">
    <property type="protein sequence ID" value="MBO8484984.1"/>
    <property type="molecule type" value="Genomic_DNA"/>
</dbReference>
<proteinExistence type="predicted"/>
<name>A0A9D9NRE7_9BACT</name>
<evidence type="ECO:0000259" key="1">
    <source>
        <dbReference type="Pfam" id="PF16011"/>
    </source>
</evidence>
<dbReference type="Proteomes" id="UP000823750">
    <property type="component" value="Unassembled WGS sequence"/>
</dbReference>
<dbReference type="CDD" id="cd09620">
    <property type="entry name" value="CBM9_like_3"/>
    <property type="match status" value="1"/>
</dbReference>
<reference evidence="2" key="2">
    <citation type="journal article" date="2021" name="PeerJ">
        <title>Extensive microbial diversity within the chicken gut microbiome revealed by metagenomics and culture.</title>
        <authorList>
            <person name="Gilroy R."/>
            <person name="Ravi A."/>
            <person name="Getino M."/>
            <person name="Pursley I."/>
            <person name="Horton D.L."/>
            <person name="Alikhan N.F."/>
            <person name="Baker D."/>
            <person name="Gharbi K."/>
            <person name="Hall N."/>
            <person name="Watson M."/>
            <person name="Adriaenssens E.M."/>
            <person name="Foster-Nyarko E."/>
            <person name="Jarju S."/>
            <person name="Secka A."/>
            <person name="Antonio M."/>
            <person name="Oren A."/>
            <person name="Chaudhuri R.R."/>
            <person name="La Ragione R."/>
            <person name="Hildebrand F."/>
            <person name="Pallen M.J."/>
        </authorList>
    </citation>
    <scope>NUCLEOTIDE SEQUENCE</scope>
    <source>
        <strain evidence="2">B2-16538</strain>
    </source>
</reference>
<dbReference type="GO" id="GO:0004553">
    <property type="term" value="F:hydrolase activity, hydrolyzing O-glycosyl compounds"/>
    <property type="evidence" value="ECO:0007669"/>
    <property type="project" value="InterPro"/>
</dbReference>
<dbReference type="GO" id="GO:0016052">
    <property type="term" value="P:carbohydrate catabolic process"/>
    <property type="evidence" value="ECO:0007669"/>
    <property type="project" value="InterPro"/>
</dbReference>
<accession>A0A9D9NRE7</accession>
<dbReference type="SUPFAM" id="SSF49344">
    <property type="entry name" value="CBD9-like"/>
    <property type="match status" value="1"/>
</dbReference>
<evidence type="ECO:0000313" key="2">
    <source>
        <dbReference type="EMBL" id="MBO8484984.1"/>
    </source>
</evidence>
<dbReference type="InterPro" id="IPR010502">
    <property type="entry name" value="Carb-bd_dom_fam9"/>
</dbReference>
<dbReference type="Pfam" id="PF16011">
    <property type="entry name" value="CBM9_2"/>
    <property type="match status" value="1"/>
</dbReference>
<reference evidence="2" key="1">
    <citation type="submission" date="2020-10" db="EMBL/GenBank/DDBJ databases">
        <authorList>
            <person name="Gilroy R."/>
        </authorList>
    </citation>
    <scope>NUCLEOTIDE SEQUENCE</scope>
    <source>
        <strain evidence="2">B2-16538</strain>
    </source>
</reference>
<dbReference type="Gene3D" id="2.60.40.1190">
    <property type="match status" value="1"/>
</dbReference>
<dbReference type="AlphaFoldDB" id="A0A9D9NRE7"/>
<organism evidence="2 3">
    <name type="scientific">Candidatus Cryptobacteroides excrementavium</name>
    <dbReference type="NCBI Taxonomy" id="2840759"/>
    <lineage>
        <taxon>Bacteria</taxon>
        <taxon>Pseudomonadati</taxon>
        <taxon>Bacteroidota</taxon>
        <taxon>Bacteroidia</taxon>
        <taxon>Bacteroidales</taxon>
        <taxon>Candidatus Cryptobacteroides</taxon>
    </lineage>
</organism>
<evidence type="ECO:0000313" key="3">
    <source>
        <dbReference type="Proteomes" id="UP000823750"/>
    </source>
</evidence>
<protein>
    <recommendedName>
        <fullName evidence="1">Carbohydrate-binding domain-containing protein</fullName>
    </recommendedName>
</protein>
<feature type="domain" description="Carbohydrate-binding" evidence="1">
    <location>
        <begin position="32"/>
        <end position="213"/>
    </location>
</feature>
<dbReference type="GO" id="GO:0030246">
    <property type="term" value="F:carbohydrate binding"/>
    <property type="evidence" value="ECO:0007669"/>
    <property type="project" value="InterPro"/>
</dbReference>
<sequence length="215" mass="24452">MKNLEIPYIGVLESMPDEERLKAMELFGAKGAADNAGWPEEWPYRPSAVFSVARGDSCLFILFHVRGLDLRAAALEDNGPVWEDSCCEFFVEHPSDGTYYNFEMNCIGTLLASKRKSRNEFTAFDHDRLKKILRYSSLERKAYDISDKIVSWEAGMGIPFSLIGMDPGCLPEKIRANFYKCGDKTAHPHFLSWAPIDTPAPDFHRPEFFGELTIR</sequence>
<gene>
    <name evidence="2" type="ORF">IAB78_00980</name>
</gene>
<comment type="caution">
    <text evidence="2">The sequence shown here is derived from an EMBL/GenBank/DDBJ whole genome shotgun (WGS) entry which is preliminary data.</text>
</comment>